<dbReference type="HAMAP" id="MF_00741">
    <property type="entry name" value="AIRS"/>
    <property type="match status" value="1"/>
</dbReference>
<dbReference type="Gene3D" id="3.30.1330.10">
    <property type="entry name" value="PurM-like, N-terminal domain"/>
    <property type="match status" value="1"/>
</dbReference>
<dbReference type="STRING" id="45070.Lnau_1982"/>
<dbReference type="InterPro" id="IPR016188">
    <property type="entry name" value="PurM-like_N"/>
</dbReference>
<proteinExistence type="inferred from homology"/>
<dbReference type="PANTHER" id="PTHR10520:SF12">
    <property type="entry name" value="TRIFUNCTIONAL PURINE BIOSYNTHETIC PROTEIN ADENOSINE-3"/>
    <property type="match status" value="1"/>
</dbReference>
<dbReference type="InterPro" id="IPR036676">
    <property type="entry name" value="PurM-like_C_sf"/>
</dbReference>
<comment type="subcellular location">
    <subcellularLocation>
        <location evidence="1 15">Cytoplasm</location>
    </subcellularLocation>
</comment>
<evidence type="ECO:0000256" key="4">
    <source>
        <dbReference type="ARBA" id="ARBA00013047"/>
    </source>
</evidence>
<dbReference type="Gene3D" id="3.90.650.10">
    <property type="entry name" value="PurM-like C-terminal domain"/>
    <property type="match status" value="1"/>
</dbReference>
<dbReference type="AlphaFoldDB" id="A0A0W0WS10"/>
<dbReference type="OrthoDB" id="9777881at2"/>
<dbReference type="InterPro" id="IPR010918">
    <property type="entry name" value="PurM-like_C_dom"/>
</dbReference>
<keyword evidence="7 15" id="KW-0436">Ligase</keyword>
<dbReference type="SUPFAM" id="SSF55326">
    <property type="entry name" value="PurM N-terminal domain-like"/>
    <property type="match status" value="1"/>
</dbReference>
<evidence type="ECO:0000256" key="2">
    <source>
        <dbReference type="ARBA" id="ARBA00004686"/>
    </source>
</evidence>
<keyword evidence="10 15" id="KW-0067">ATP-binding</keyword>
<evidence type="ECO:0000313" key="18">
    <source>
        <dbReference type="EMBL" id="KTD35092.1"/>
    </source>
</evidence>
<evidence type="ECO:0000256" key="13">
    <source>
        <dbReference type="ARBA" id="ARBA00033093"/>
    </source>
</evidence>
<sequence length="350" mass="38074">MATIDYKAAGVDVEAGNEAVRRIKKSVETTFSPQVLTGIGSFGAMYDLKSVVNDYEHPVLVQSIDGVGTKMMVAKMMQKFDTIGMDLVSATTNDIIVLGAKPLTLLDYIANDKLNPEIVEEIIKGMVAACRENNISLVGGETAEMPGTYLPGEIDLVGIVTGVVEKAKAIEGKTIAEGDIVATFPSSGLHTNGYSLARKLLFDIAGYRVESQFQDFTHSIGEELLTPHLNYTNPVLSILEKNIPIKGMAHITGGGLLENIPRILPKNCAVEIHKQQIPELPIFSLLRKLGNLDDEQMYRTFNMGAGLVLFLSPETLAPIREVLAQFPAFPLYEIGQVVNSEQGEQKVKLL</sequence>
<accession>A0A0W0WS10</accession>
<dbReference type="RefSeq" id="WP_058504992.1">
    <property type="nucleotide sequence ID" value="NZ_CAAAIF010000010.1"/>
</dbReference>
<gene>
    <name evidence="15 18" type="primary">purM</name>
    <name evidence="18" type="ORF">Lnau_1982</name>
</gene>
<name>A0A0W0WS10_9GAMM</name>
<keyword evidence="8 15" id="KW-0547">Nucleotide-binding</keyword>
<evidence type="ECO:0000256" key="3">
    <source>
        <dbReference type="ARBA" id="ARBA00010280"/>
    </source>
</evidence>
<comment type="catalytic activity">
    <reaction evidence="14 15">
        <text>2-formamido-N(1)-(5-O-phospho-beta-D-ribosyl)acetamidine + ATP = 5-amino-1-(5-phospho-beta-D-ribosyl)imidazole + ADP + phosphate + H(+)</text>
        <dbReference type="Rhea" id="RHEA:23032"/>
        <dbReference type="ChEBI" id="CHEBI:15378"/>
        <dbReference type="ChEBI" id="CHEBI:30616"/>
        <dbReference type="ChEBI" id="CHEBI:43474"/>
        <dbReference type="ChEBI" id="CHEBI:137981"/>
        <dbReference type="ChEBI" id="CHEBI:147287"/>
        <dbReference type="ChEBI" id="CHEBI:456216"/>
        <dbReference type="EC" id="6.3.3.1"/>
    </reaction>
</comment>
<evidence type="ECO:0000256" key="11">
    <source>
        <dbReference type="ARBA" id="ARBA00031908"/>
    </source>
</evidence>
<dbReference type="NCBIfam" id="TIGR00878">
    <property type="entry name" value="purM"/>
    <property type="match status" value="1"/>
</dbReference>
<evidence type="ECO:0000259" key="16">
    <source>
        <dbReference type="Pfam" id="PF00586"/>
    </source>
</evidence>
<dbReference type="InterPro" id="IPR036921">
    <property type="entry name" value="PurM-like_N_sf"/>
</dbReference>
<evidence type="ECO:0000256" key="7">
    <source>
        <dbReference type="ARBA" id="ARBA00022598"/>
    </source>
</evidence>
<evidence type="ECO:0000313" key="19">
    <source>
        <dbReference type="Proteomes" id="UP000054725"/>
    </source>
</evidence>
<dbReference type="Proteomes" id="UP000054725">
    <property type="component" value="Unassembled WGS sequence"/>
</dbReference>
<dbReference type="EMBL" id="LNYO01000017">
    <property type="protein sequence ID" value="KTD35092.1"/>
    <property type="molecule type" value="Genomic_DNA"/>
</dbReference>
<protein>
    <recommendedName>
        <fullName evidence="5 15">Phosphoribosylformylglycinamidine cyclo-ligase</fullName>
        <ecNumber evidence="4 15">6.3.3.1</ecNumber>
    </recommendedName>
    <alternativeName>
        <fullName evidence="12 15">AIR synthase</fullName>
    </alternativeName>
    <alternativeName>
        <fullName evidence="13 15">AIRS</fullName>
    </alternativeName>
    <alternativeName>
        <fullName evidence="11 15">Phosphoribosyl-aminoimidazole synthetase</fullName>
    </alternativeName>
</protein>
<dbReference type="InterPro" id="IPR004733">
    <property type="entry name" value="PurM_cligase"/>
</dbReference>
<evidence type="ECO:0000256" key="8">
    <source>
        <dbReference type="ARBA" id="ARBA00022741"/>
    </source>
</evidence>
<evidence type="ECO:0000256" key="1">
    <source>
        <dbReference type="ARBA" id="ARBA00004496"/>
    </source>
</evidence>
<comment type="caution">
    <text evidence="18">The sequence shown here is derived from an EMBL/GenBank/DDBJ whole genome shotgun (WGS) entry which is preliminary data.</text>
</comment>
<evidence type="ECO:0000256" key="10">
    <source>
        <dbReference type="ARBA" id="ARBA00022840"/>
    </source>
</evidence>
<dbReference type="UniPathway" id="UPA00074">
    <property type="reaction ID" value="UER00129"/>
</dbReference>
<organism evidence="18 19">
    <name type="scientific">Legionella nautarum</name>
    <dbReference type="NCBI Taxonomy" id="45070"/>
    <lineage>
        <taxon>Bacteria</taxon>
        <taxon>Pseudomonadati</taxon>
        <taxon>Pseudomonadota</taxon>
        <taxon>Gammaproteobacteria</taxon>
        <taxon>Legionellales</taxon>
        <taxon>Legionellaceae</taxon>
        <taxon>Legionella</taxon>
    </lineage>
</organism>
<dbReference type="EC" id="6.3.3.1" evidence="4 15"/>
<reference evidence="18 19" key="1">
    <citation type="submission" date="2015-11" db="EMBL/GenBank/DDBJ databases">
        <title>Genomic analysis of 38 Legionella species identifies large and diverse effector repertoires.</title>
        <authorList>
            <person name="Burstein D."/>
            <person name="Amaro F."/>
            <person name="Zusman T."/>
            <person name="Lifshitz Z."/>
            <person name="Cohen O."/>
            <person name="Gilbert J.A."/>
            <person name="Pupko T."/>
            <person name="Shuman H.A."/>
            <person name="Segal G."/>
        </authorList>
    </citation>
    <scope>NUCLEOTIDE SEQUENCE [LARGE SCALE GENOMIC DNA]</scope>
    <source>
        <strain evidence="18 19">ATCC 49506</strain>
    </source>
</reference>
<dbReference type="GO" id="GO:0006189">
    <property type="term" value="P:'de novo' IMP biosynthetic process"/>
    <property type="evidence" value="ECO:0007669"/>
    <property type="project" value="UniProtKB-UniRule"/>
</dbReference>
<evidence type="ECO:0000256" key="12">
    <source>
        <dbReference type="ARBA" id="ARBA00032931"/>
    </source>
</evidence>
<evidence type="ECO:0000256" key="9">
    <source>
        <dbReference type="ARBA" id="ARBA00022755"/>
    </source>
</evidence>
<dbReference type="PANTHER" id="PTHR10520">
    <property type="entry name" value="TRIFUNCTIONAL PURINE BIOSYNTHETIC PROTEIN ADENOSINE-3-RELATED"/>
    <property type="match status" value="1"/>
</dbReference>
<feature type="domain" description="PurM-like N-terminal" evidence="16">
    <location>
        <begin position="58"/>
        <end position="164"/>
    </location>
</feature>
<keyword evidence="9 15" id="KW-0658">Purine biosynthesis</keyword>
<comment type="pathway">
    <text evidence="2 15">Purine metabolism; IMP biosynthesis via de novo pathway; 5-amino-1-(5-phospho-D-ribosyl)imidazole from N(2)-formyl-N(1)-(5-phospho-D-ribosyl)glycinamide: step 2/2.</text>
</comment>
<keyword evidence="19" id="KW-1185">Reference proteome</keyword>
<dbReference type="GO" id="GO:0046084">
    <property type="term" value="P:adenine biosynthetic process"/>
    <property type="evidence" value="ECO:0007669"/>
    <property type="project" value="TreeGrafter"/>
</dbReference>
<dbReference type="GO" id="GO:0004641">
    <property type="term" value="F:phosphoribosylformylglycinamidine cyclo-ligase activity"/>
    <property type="evidence" value="ECO:0007669"/>
    <property type="project" value="UniProtKB-UniRule"/>
</dbReference>
<evidence type="ECO:0000256" key="5">
    <source>
        <dbReference type="ARBA" id="ARBA00020367"/>
    </source>
</evidence>
<dbReference type="Pfam" id="PF02769">
    <property type="entry name" value="AIRS_C"/>
    <property type="match status" value="1"/>
</dbReference>
<dbReference type="CDD" id="cd02196">
    <property type="entry name" value="PurM"/>
    <property type="match status" value="1"/>
</dbReference>
<feature type="domain" description="PurM-like C-terminal" evidence="17">
    <location>
        <begin position="177"/>
        <end position="344"/>
    </location>
</feature>
<dbReference type="Pfam" id="PF00586">
    <property type="entry name" value="AIRS"/>
    <property type="match status" value="1"/>
</dbReference>
<dbReference type="PATRIC" id="fig|45070.6.peg.2088"/>
<dbReference type="GO" id="GO:0005524">
    <property type="term" value="F:ATP binding"/>
    <property type="evidence" value="ECO:0007669"/>
    <property type="project" value="UniProtKB-KW"/>
</dbReference>
<keyword evidence="6 15" id="KW-0963">Cytoplasm</keyword>
<dbReference type="GO" id="GO:0005829">
    <property type="term" value="C:cytosol"/>
    <property type="evidence" value="ECO:0007669"/>
    <property type="project" value="TreeGrafter"/>
</dbReference>
<dbReference type="GO" id="GO:0004637">
    <property type="term" value="F:phosphoribosylamine-glycine ligase activity"/>
    <property type="evidence" value="ECO:0007669"/>
    <property type="project" value="TreeGrafter"/>
</dbReference>
<evidence type="ECO:0000259" key="17">
    <source>
        <dbReference type="Pfam" id="PF02769"/>
    </source>
</evidence>
<dbReference type="FunFam" id="3.90.650.10:FF:000011">
    <property type="entry name" value="Phosphoribosylformylglycinamidine cyclo-ligase"/>
    <property type="match status" value="1"/>
</dbReference>
<evidence type="ECO:0000256" key="15">
    <source>
        <dbReference type="HAMAP-Rule" id="MF_00741"/>
    </source>
</evidence>
<evidence type="ECO:0000256" key="14">
    <source>
        <dbReference type="ARBA" id="ARBA00049057"/>
    </source>
</evidence>
<comment type="similarity">
    <text evidence="3 15">Belongs to the AIR synthase family.</text>
</comment>
<evidence type="ECO:0000256" key="6">
    <source>
        <dbReference type="ARBA" id="ARBA00022490"/>
    </source>
</evidence>
<dbReference type="SUPFAM" id="SSF56042">
    <property type="entry name" value="PurM C-terminal domain-like"/>
    <property type="match status" value="1"/>
</dbReference>